<organism evidence="5">
    <name type="scientific">freshwater metagenome</name>
    <dbReference type="NCBI Taxonomy" id="449393"/>
    <lineage>
        <taxon>unclassified sequences</taxon>
        <taxon>metagenomes</taxon>
        <taxon>ecological metagenomes</taxon>
    </lineage>
</organism>
<gene>
    <name evidence="5" type="ORF">UFOPK2810_00500</name>
</gene>
<dbReference type="SUPFAM" id="SSF53613">
    <property type="entry name" value="Ribokinase-like"/>
    <property type="match status" value="1"/>
</dbReference>
<accession>A0A6J6TBA4</accession>
<evidence type="ECO:0000313" key="5">
    <source>
        <dbReference type="EMBL" id="CAB4744105.1"/>
    </source>
</evidence>
<evidence type="ECO:0000259" key="3">
    <source>
        <dbReference type="Pfam" id="PF00294"/>
    </source>
</evidence>
<dbReference type="Gene3D" id="3.40.50.620">
    <property type="entry name" value="HUPs"/>
    <property type="match status" value="1"/>
</dbReference>
<dbReference type="Pfam" id="PF00294">
    <property type="entry name" value="PfkB"/>
    <property type="match status" value="1"/>
</dbReference>
<dbReference type="SUPFAM" id="SSF52374">
    <property type="entry name" value="Nucleotidylyl transferase"/>
    <property type="match status" value="1"/>
</dbReference>
<evidence type="ECO:0000256" key="2">
    <source>
        <dbReference type="ARBA" id="ARBA00023277"/>
    </source>
</evidence>
<evidence type="ECO:0000259" key="4">
    <source>
        <dbReference type="Pfam" id="PF01467"/>
    </source>
</evidence>
<sequence length="526" mass="56395">MTTGSTDGRRHLGFSEQVISKIIDPVDLQSRLGSFPRVDPVVMCHGTFDLVHPGHLRHLAYAKSKGSILVVSITTDEHVTKANMRPYVPEELRALNLAALELVDFVVVDKDPNPISLICALQPDIFVKGYEYGTNIPPKTASEKQAVEAFGGRMLFSPGDFVLSSSAVIENDPPKIGLEKLLTLMQVEGINFADLYSAVQNLSGLSVTIIGDIIVDSITSTSVIGGYRKTPTPSVRVDGHQQFVGGAGIVAKHIAAAGARVNLISVIGDDELGRFALADLEAAGVTCNIQVVVDRPTTHKNAVVADGHRLVRIDTVENRTLDFEVLSAMQADLAMSSADAVVFSDFRHGIFNRVTVPDFMAAVPEGVFTVADSQVASRWGNILDFAGCDLITPNEQEVRFALGDQDSVIRPLGSALYDQAGCKILMLKVGARGMLTFRDSLANADRRSFFTVDALARDNIADPVGSGDALLAYATLTQVATKNEAISSIIGTIAAGLECEFEGNIPVTPDLVSKRLRELETASEFS</sequence>
<dbReference type="PANTHER" id="PTHR46969:SF1">
    <property type="entry name" value="BIFUNCTIONAL PROTEIN HLDE"/>
    <property type="match status" value="1"/>
</dbReference>
<dbReference type="GO" id="GO:0033786">
    <property type="term" value="F:heptose-1-phosphate adenylyltransferase activity"/>
    <property type="evidence" value="ECO:0007669"/>
    <property type="project" value="TreeGrafter"/>
</dbReference>
<dbReference type="InterPro" id="IPR029056">
    <property type="entry name" value="Ribokinase-like"/>
</dbReference>
<dbReference type="EMBL" id="CAEZYZ010000062">
    <property type="protein sequence ID" value="CAB4744105.1"/>
    <property type="molecule type" value="Genomic_DNA"/>
</dbReference>
<dbReference type="NCBIfam" id="TIGR00125">
    <property type="entry name" value="cyt_tran_rel"/>
    <property type="match status" value="1"/>
</dbReference>
<keyword evidence="1" id="KW-0511">Multifunctional enzyme</keyword>
<name>A0A6J6TBA4_9ZZZZ</name>
<dbReference type="InterPro" id="IPR014729">
    <property type="entry name" value="Rossmann-like_a/b/a_fold"/>
</dbReference>
<feature type="domain" description="Carbohydrate kinase PfkB" evidence="3">
    <location>
        <begin position="208"/>
        <end position="472"/>
    </location>
</feature>
<feature type="domain" description="Cytidyltransferase-like" evidence="4">
    <location>
        <begin position="44"/>
        <end position="140"/>
    </location>
</feature>
<dbReference type="GO" id="GO:0005829">
    <property type="term" value="C:cytosol"/>
    <property type="evidence" value="ECO:0007669"/>
    <property type="project" value="TreeGrafter"/>
</dbReference>
<dbReference type="InterPro" id="IPR004821">
    <property type="entry name" value="Cyt_trans-like"/>
</dbReference>
<dbReference type="GO" id="GO:0033785">
    <property type="term" value="F:heptose 7-phosphate kinase activity"/>
    <property type="evidence" value="ECO:0007669"/>
    <property type="project" value="TreeGrafter"/>
</dbReference>
<keyword evidence="2" id="KW-0119">Carbohydrate metabolism</keyword>
<proteinExistence type="predicted"/>
<protein>
    <submittedName>
        <fullName evidence="5">Unannotated protein</fullName>
    </submittedName>
</protein>
<dbReference type="Pfam" id="PF01467">
    <property type="entry name" value="CTP_transf_like"/>
    <property type="match status" value="1"/>
</dbReference>
<dbReference type="AlphaFoldDB" id="A0A6J6TBA4"/>
<reference evidence="5" key="1">
    <citation type="submission" date="2020-05" db="EMBL/GenBank/DDBJ databases">
        <authorList>
            <person name="Chiriac C."/>
            <person name="Salcher M."/>
            <person name="Ghai R."/>
            <person name="Kavagutti S V."/>
        </authorList>
    </citation>
    <scope>NUCLEOTIDE SEQUENCE</scope>
</reference>
<dbReference type="PANTHER" id="PTHR46969">
    <property type="entry name" value="BIFUNCTIONAL PROTEIN HLDE"/>
    <property type="match status" value="1"/>
</dbReference>
<dbReference type="Gene3D" id="3.40.1190.20">
    <property type="match status" value="1"/>
</dbReference>
<dbReference type="InterPro" id="IPR011611">
    <property type="entry name" value="PfkB_dom"/>
</dbReference>
<evidence type="ECO:0000256" key="1">
    <source>
        <dbReference type="ARBA" id="ARBA00023268"/>
    </source>
</evidence>